<evidence type="ECO:0000256" key="1">
    <source>
        <dbReference type="SAM" id="MobiDB-lite"/>
    </source>
</evidence>
<keyword evidence="3" id="KW-1185">Reference proteome</keyword>
<dbReference type="Proteomes" id="UP001420932">
    <property type="component" value="Unassembled WGS sequence"/>
</dbReference>
<dbReference type="EMBL" id="JBBNAF010000009">
    <property type="protein sequence ID" value="KAK9114110.1"/>
    <property type="molecule type" value="Genomic_DNA"/>
</dbReference>
<accession>A0AAP0IF25</accession>
<sequence length="121" mass="13592">MRVERVRGRAGERRGRPTGRELRCCGESRSRHSHRCQTGPYGFNLVRERLRGSGESWRGVTALTVELSIRMKHVVFVPVPILALDWNSDSVSVSVSCHRLCHQLSDGTDVEDLTVLATVVH</sequence>
<evidence type="ECO:0000313" key="2">
    <source>
        <dbReference type="EMBL" id="KAK9114110.1"/>
    </source>
</evidence>
<feature type="region of interest" description="Disordered" evidence="1">
    <location>
        <begin position="1"/>
        <end position="24"/>
    </location>
</feature>
<name>A0AAP0IF25_9MAGN</name>
<proteinExistence type="predicted"/>
<evidence type="ECO:0000313" key="3">
    <source>
        <dbReference type="Proteomes" id="UP001420932"/>
    </source>
</evidence>
<protein>
    <submittedName>
        <fullName evidence="2">Uncharacterized protein</fullName>
    </submittedName>
</protein>
<reference evidence="2 3" key="1">
    <citation type="submission" date="2024-01" db="EMBL/GenBank/DDBJ databases">
        <title>Genome assemblies of Stephania.</title>
        <authorList>
            <person name="Yang L."/>
        </authorList>
    </citation>
    <scope>NUCLEOTIDE SEQUENCE [LARGE SCALE GENOMIC DNA]</scope>
    <source>
        <strain evidence="2">YNDBR</strain>
        <tissue evidence="2">Leaf</tissue>
    </source>
</reference>
<gene>
    <name evidence="2" type="ORF">Syun_020907</name>
</gene>
<comment type="caution">
    <text evidence="2">The sequence shown here is derived from an EMBL/GenBank/DDBJ whole genome shotgun (WGS) entry which is preliminary data.</text>
</comment>
<organism evidence="2 3">
    <name type="scientific">Stephania yunnanensis</name>
    <dbReference type="NCBI Taxonomy" id="152371"/>
    <lineage>
        <taxon>Eukaryota</taxon>
        <taxon>Viridiplantae</taxon>
        <taxon>Streptophyta</taxon>
        <taxon>Embryophyta</taxon>
        <taxon>Tracheophyta</taxon>
        <taxon>Spermatophyta</taxon>
        <taxon>Magnoliopsida</taxon>
        <taxon>Ranunculales</taxon>
        <taxon>Menispermaceae</taxon>
        <taxon>Menispermoideae</taxon>
        <taxon>Cissampelideae</taxon>
        <taxon>Stephania</taxon>
    </lineage>
</organism>
<dbReference type="AlphaFoldDB" id="A0AAP0IF25"/>